<dbReference type="Pfam" id="PF02515">
    <property type="entry name" value="CoA_transf_3"/>
    <property type="match status" value="1"/>
</dbReference>
<dbReference type="InterPro" id="IPR003673">
    <property type="entry name" value="CoA-Trfase_fam_III"/>
</dbReference>
<keyword evidence="3" id="KW-1185">Reference proteome</keyword>
<name>A0AA35G771_9FIRM</name>
<reference evidence="2" key="1">
    <citation type="submission" date="2022-03" db="EMBL/GenBank/DDBJ databases">
        <title>Complete genome sequence of Caldinitratiruptor microaerophilus.</title>
        <authorList>
            <person name="Mukaiyama R."/>
            <person name="Nishiyama T."/>
            <person name="Ueda K."/>
        </authorList>
    </citation>
    <scope>NUCLEOTIDE SEQUENCE</scope>
    <source>
        <strain evidence="2">JCM 16183</strain>
    </source>
</reference>
<dbReference type="InterPro" id="IPR044855">
    <property type="entry name" value="CoA-Trfase_III_dom3_sf"/>
</dbReference>
<dbReference type="PANTHER" id="PTHR48207">
    <property type="entry name" value="SUCCINATE--HYDROXYMETHYLGLUTARATE COA-TRANSFERASE"/>
    <property type="match status" value="1"/>
</dbReference>
<evidence type="ECO:0000256" key="1">
    <source>
        <dbReference type="ARBA" id="ARBA00022679"/>
    </source>
</evidence>
<dbReference type="GO" id="GO:0008410">
    <property type="term" value="F:CoA-transferase activity"/>
    <property type="evidence" value="ECO:0007669"/>
    <property type="project" value="TreeGrafter"/>
</dbReference>
<proteinExistence type="predicted"/>
<dbReference type="Gene3D" id="3.30.1540.10">
    <property type="entry name" value="formyl-coa transferase, domain 3"/>
    <property type="match status" value="1"/>
</dbReference>
<organism evidence="2 3">
    <name type="scientific">Caldinitratiruptor microaerophilus</name>
    <dbReference type="NCBI Taxonomy" id="671077"/>
    <lineage>
        <taxon>Bacteria</taxon>
        <taxon>Bacillati</taxon>
        <taxon>Bacillota</taxon>
        <taxon>Clostridia</taxon>
        <taxon>Eubacteriales</taxon>
        <taxon>Symbiobacteriaceae</taxon>
        <taxon>Caldinitratiruptor</taxon>
    </lineage>
</organism>
<dbReference type="Gene3D" id="3.40.50.10540">
    <property type="entry name" value="Crotonobetainyl-coa:carnitine coa-transferase, domain 1"/>
    <property type="match status" value="1"/>
</dbReference>
<gene>
    <name evidence="2" type="ORF">caldi_00880</name>
</gene>
<accession>A0AA35G771</accession>
<keyword evidence="1" id="KW-0808">Transferase</keyword>
<dbReference type="AlphaFoldDB" id="A0AA35G771"/>
<dbReference type="InterPro" id="IPR050483">
    <property type="entry name" value="CoA-transferase_III_domain"/>
</dbReference>
<sequence>MPRSDAVQSAARGPLAGVRVVELGVLLAGPFVGRLLGDFGAEIIKVEQPGKGDPLREWGHHRYKGRTLWWPVQSRNKKCITLDLHTEKGRELLKRLVAVSDVLVENFRPGVMEGWGLGWEELSRINPRLIMARVSGYGQTGPYASRAGFASVGEAMGGLRYINGYPGQAPPRTGISLGDSLAAMFATQGILMALYWRDALGGGRGQVVDASIMESCFALLESAVPEYDRLGVIREPSGTGLQKVVPSNLYRSRDGKWMVIAANADNVFRRLCQAIGRPELADDPRFATHAARGEHAEEIDSIIAEWAAERDAAEIDRILNDAGVVCGPIYTIADIFRDPHYRAREMIIQMYDPDIGPFAAPGIIPKLSVTPGAALWAGPSRLGTHNEEIYCGLLGLSKEELAELERQGVV</sequence>
<evidence type="ECO:0000313" key="2">
    <source>
        <dbReference type="EMBL" id="BDG58998.1"/>
    </source>
</evidence>
<dbReference type="KEGG" id="cmic:caldi_00880"/>
<dbReference type="EMBL" id="AP025628">
    <property type="protein sequence ID" value="BDG58998.1"/>
    <property type="molecule type" value="Genomic_DNA"/>
</dbReference>
<evidence type="ECO:0000313" key="3">
    <source>
        <dbReference type="Proteomes" id="UP001163687"/>
    </source>
</evidence>
<dbReference type="Proteomes" id="UP001163687">
    <property type="component" value="Chromosome"/>
</dbReference>
<protein>
    <submittedName>
        <fullName evidence="2">Succinyl-CoA--D-citramalate CoA-transferase</fullName>
    </submittedName>
</protein>
<dbReference type="PANTHER" id="PTHR48207:SF3">
    <property type="entry name" value="SUCCINATE--HYDROXYMETHYLGLUTARATE COA-TRANSFERASE"/>
    <property type="match status" value="1"/>
</dbReference>
<dbReference type="SUPFAM" id="SSF89796">
    <property type="entry name" value="CoA-transferase family III (CaiB/BaiF)"/>
    <property type="match status" value="1"/>
</dbReference>
<dbReference type="InterPro" id="IPR023606">
    <property type="entry name" value="CoA-Trfase_III_dom_1_sf"/>
</dbReference>
<dbReference type="RefSeq" id="WP_264843119.1">
    <property type="nucleotide sequence ID" value="NZ_AP025628.1"/>
</dbReference>